<keyword evidence="3" id="KW-1185">Reference proteome</keyword>
<dbReference type="EMBL" id="BEXD01003779">
    <property type="protein sequence ID" value="GBC01967.1"/>
    <property type="molecule type" value="Genomic_DNA"/>
</dbReference>
<proteinExistence type="predicted"/>
<gene>
    <name evidence="2" type="ORF">RCL2_002021700</name>
    <name evidence="1" type="ORF">RclHR1_00440033</name>
</gene>
<reference evidence="1 3" key="1">
    <citation type="submission" date="2017-11" db="EMBL/GenBank/DDBJ databases">
        <title>The genome of Rhizophagus clarus HR1 reveals common genetic basis of auxotrophy among arbuscular mycorrhizal fungi.</title>
        <authorList>
            <person name="Kobayashi Y."/>
        </authorList>
    </citation>
    <scope>NUCLEOTIDE SEQUENCE [LARGE SCALE GENOMIC DNA]</scope>
    <source>
        <strain evidence="1 3">HR1</strain>
    </source>
</reference>
<dbReference type="Proteomes" id="UP000615446">
    <property type="component" value="Unassembled WGS sequence"/>
</dbReference>
<sequence length="76" mass="9020">MYYFLLVGTEIIKEFLDTLPYSSEHSLTSNQFTQAEIRKLLKQYSSDNIFELDEDISVEICSLTRGPWAQRPHWLY</sequence>
<dbReference type="EMBL" id="BLAL01000228">
    <property type="protein sequence ID" value="GES93473.1"/>
    <property type="molecule type" value="Genomic_DNA"/>
</dbReference>
<dbReference type="Proteomes" id="UP000247702">
    <property type="component" value="Unassembled WGS sequence"/>
</dbReference>
<reference evidence="2" key="2">
    <citation type="submission" date="2019-10" db="EMBL/GenBank/DDBJ databases">
        <title>Conservation and host-specific expression of non-tandemly repeated heterogenous ribosome RNA gene in arbuscular mycorrhizal fungi.</title>
        <authorList>
            <person name="Maeda T."/>
            <person name="Kobayashi Y."/>
            <person name="Nakagawa T."/>
            <person name="Ezawa T."/>
            <person name="Yamaguchi K."/>
            <person name="Bino T."/>
            <person name="Nishimoto Y."/>
            <person name="Shigenobu S."/>
            <person name="Kawaguchi M."/>
        </authorList>
    </citation>
    <scope>NUCLEOTIDE SEQUENCE</scope>
    <source>
        <strain evidence="2">HR1</strain>
    </source>
</reference>
<protein>
    <submittedName>
        <fullName evidence="1">Uncharacterized protein</fullName>
    </submittedName>
</protein>
<name>A0A2Z6SB05_9GLOM</name>
<evidence type="ECO:0000313" key="2">
    <source>
        <dbReference type="EMBL" id="GES93473.1"/>
    </source>
</evidence>
<comment type="caution">
    <text evidence="1">The sequence shown here is derived from an EMBL/GenBank/DDBJ whole genome shotgun (WGS) entry which is preliminary data.</text>
</comment>
<accession>A0A2Z6SB05</accession>
<organism evidence="1 3">
    <name type="scientific">Rhizophagus clarus</name>
    <dbReference type="NCBI Taxonomy" id="94130"/>
    <lineage>
        <taxon>Eukaryota</taxon>
        <taxon>Fungi</taxon>
        <taxon>Fungi incertae sedis</taxon>
        <taxon>Mucoromycota</taxon>
        <taxon>Glomeromycotina</taxon>
        <taxon>Glomeromycetes</taxon>
        <taxon>Glomerales</taxon>
        <taxon>Glomeraceae</taxon>
        <taxon>Rhizophagus</taxon>
    </lineage>
</organism>
<evidence type="ECO:0000313" key="1">
    <source>
        <dbReference type="EMBL" id="GBC01967.1"/>
    </source>
</evidence>
<dbReference type="AlphaFoldDB" id="A0A2Z6SB05"/>
<evidence type="ECO:0000313" key="3">
    <source>
        <dbReference type="Proteomes" id="UP000247702"/>
    </source>
</evidence>